<dbReference type="Pfam" id="PF01593">
    <property type="entry name" value="Amino_oxidase"/>
    <property type="match status" value="1"/>
</dbReference>
<accession>A0AAD9JST7</accession>
<dbReference type="GO" id="GO:0046592">
    <property type="term" value="F:polyamine oxidase activity"/>
    <property type="evidence" value="ECO:0007669"/>
    <property type="project" value="TreeGrafter"/>
</dbReference>
<evidence type="ECO:0000313" key="2">
    <source>
        <dbReference type="EMBL" id="KAK2158000.1"/>
    </source>
</evidence>
<dbReference type="Proteomes" id="UP001208570">
    <property type="component" value="Unassembled WGS sequence"/>
</dbReference>
<dbReference type="InterPro" id="IPR036188">
    <property type="entry name" value="FAD/NAD-bd_sf"/>
</dbReference>
<dbReference type="PANTHER" id="PTHR10742:SF416">
    <property type="entry name" value="SPERMINE OXIDASE"/>
    <property type="match status" value="1"/>
</dbReference>
<dbReference type="PANTHER" id="PTHR10742">
    <property type="entry name" value="FLAVIN MONOAMINE OXIDASE"/>
    <property type="match status" value="1"/>
</dbReference>
<dbReference type="SUPFAM" id="SSF54373">
    <property type="entry name" value="FAD-linked reductases, C-terminal domain"/>
    <property type="match status" value="1"/>
</dbReference>
<dbReference type="InterPro" id="IPR050281">
    <property type="entry name" value="Flavin_monoamine_oxidase"/>
</dbReference>
<dbReference type="Gene3D" id="3.50.50.60">
    <property type="entry name" value="FAD/NAD(P)-binding domain"/>
    <property type="match status" value="1"/>
</dbReference>
<evidence type="ECO:0000313" key="3">
    <source>
        <dbReference type="Proteomes" id="UP001208570"/>
    </source>
</evidence>
<dbReference type="EMBL" id="JAODUP010000179">
    <property type="protein sequence ID" value="KAK2158000.1"/>
    <property type="molecule type" value="Genomic_DNA"/>
</dbReference>
<sequence length="473" mass="53680">MIPFGQVPPHSARILVIGAGIAGLSAAEHLIRNGFKNISVLEAMDRIGGRIWTGHFGSNGGDLVELGANWIHGGVSSNSFFNLTNRLALLPGKLIHLERMEGYCYRSDGRAIDKELTNRVFGLFTKWEEEEPEFDDLDSRQSLDAYLRQRLKQCLSEFKTDEWDDVRCVFNCMVNYCRFHNGGFLEHHPIPDVIGYRNSPGGNIKVPCGMEQVIHGLVQNFPPDIIKLLKVVDMIKWGDHDVQVLCKDGAEYLADHVICTMPLGYLKKYAHTTFNPILPKKKLDAIENIPFGKVNKIFLQWEKPFWKEGLGSIKLAWNDEEKTVKHPGEWYKKIFGFDEVLNNRNVLVTWISGDEAEYMEHLSDGEILQTCAGLIRRFLNDSSIPDPVKVTPTQWCTNQYILGSYSFRNFVVRSHHLADLREPVRQANVPKILFAGEATDSLGYSTLHGARDSGLREAERLIAHYGLKQRSQL</sequence>
<evidence type="ECO:0000259" key="1">
    <source>
        <dbReference type="Pfam" id="PF01593"/>
    </source>
</evidence>
<dbReference type="InterPro" id="IPR002937">
    <property type="entry name" value="Amino_oxidase"/>
</dbReference>
<feature type="domain" description="Amine oxidase" evidence="1">
    <location>
        <begin position="21"/>
        <end position="462"/>
    </location>
</feature>
<dbReference type="SUPFAM" id="SSF51905">
    <property type="entry name" value="FAD/NAD(P)-binding domain"/>
    <property type="match status" value="1"/>
</dbReference>
<protein>
    <recommendedName>
        <fullName evidence="1">Amine oxidase domain-containing protein</fullName>
    </recommendedName>
</protein>
<gene>
    <name evidence="2" type="ORF">LSH36_179g04050</name>
</gene>
<comment type="caution">
    <text evidence="2">The sequence shown here is derived from an EMBL/GenBank/DDBJ whole genome shotgun (WGS) entry which is preliminary data.</text>
</comment>
<keyword evidence="3" id="KW-1185">Reference proteome</keyword>
<proteinExistence type="predicted"/>
<organism evidence="2 3">
    <name type="scientific">Paralvinella palmiformis</name>
    <dbReference type="NCBI Taxonomy" id="53620"/>
    <lineage>
        <taxon>Eukaryota</taxon>
        <taxon>Metazoa</taxon>
        <taxon>Spiralia</taxon>
        <taxon>Lophotrochozoa</taxon>
        <taxon>Annelida</taxon>
        <taxon>Polychaeta</taxon>
        <taxon>Sedentaria</taxon>
        <taxon>Canalipalpata</taxon>
        <taxon>Terebellida</taxon>
        <taxon>Terebelliformia</taxon>
        <taxon>Alvinellidae</taxon>
        <taxon>Paralvinella</taxon>
    </lineage>
</organism>
<name>A0AAD9JST7_9ANNE</name>
<dbReference type="Gene3D" id="3.90.660.10">
    <property type="match status" value="1"/>
</dbReference>
<dbReference type="PRINTS" id="PR00419">
    <property type="entry name" value="ADXRDTASE"/>
</dbReference>
<dbReference type="AlphaFoldDB" id="A0AAD9JST7"/>
<reference evidence="2" key="1">
    <citation type="journal article" date="2023" name="Mol. Biol. Evol.">
        <title>Third-Generation Sequencing Reveals the Adaptive Role of the Epigenome in Three Deep-Sea Polychaetes.</title>
        <authorList>
            <person name="Perez M."/>
            <person name="Aroh O."/>
            <person name="Sun Y."/>
            <person name="Lan Y."/>
            <person name="Juniper S.K."/>
            <person name="Young C.R."/>
            <person name="Angers B."/>
            <person name="Qian P.Y."/>
        </authorList>
    </citation>
    <scope>NUCLEOTIDE SEQUENCE</scope>
    <source>
        <strain evidence="2">P08H-3</strain>
    </source>
</reference>